<dbReference type="InterPro" id="IPR021330">
    <property type="entry name" value="DUF2939"/>
</dbReference>
<evidence type="ECO:0000313" key="3">
    <source>
        <dbReference type="EMBL" id="USD21292.1"/>
    </source>
</evidence>
<accession>A0ABY4VAH3</accession>
<dbReference type="RefSeq" id="WP_252083690.1">
    <property type="nucleotide sequence ID" value="NZ_CP092418.1"/>
</dbReference>
<feature type="transmembrane region" description="Helical" evidence="2">
    <location>
        <begin position="6"/>
        <end position="26"/>
    </location>
</feature>
<keyword evidence="2" id="KW-0472">Membrane</keyword>
<evidence type="ECO:0000313" key="4">
    <source>
        <dbReference type="Proteomes" id="UP001055658"/>
    </source>
</evidence>
<keyword evidence="4" id="KW-1185">Reference proteome</keyword>
<proteinExistence type="predicted"/>
<gene>
    <name evidence="3" type="ORF">MJO52_19870</name>
</gene>
<evidence type="ECO:0000256" key="2">
    <source>
        <dbReference type="SAM" id="Phobius"/>
    </source>
</evidence>
<sequence length="205" mass="23325">MKKFLWAGAVIIMVITAGYVALPFYAMEQLQRAAQMAGAQEPEKRRESIDTLERYVDFPVLRDNLRVRLQEQLRSSIGNSIPQEFDELLTAGANFVMGPLMQQFVTPEGVAALLRGGEDLQGIERKLFGQDTAPQADSYPQTRQDSEEKPESSWRRLKWRFTDINHLSADYGEANRAELRLIMQRNGLHWQLVDIELLNGTEGEG</sequence>
<keyword evidence="2" id="KW-0812">Transmembrane</keyword>
<keyword evidence="2" id="KW-1133">Transmembrane helix</keyword>
<reference evidence="3" key="1">
    <citation type="submission" date="2022-02" db="EMBL/GenBank/DDBJ databases">
        <title>Coral-associated bacteria.</title>
        <authorList>
            <person name="Tang K."/>
            <person name="Wang X."/>
        </authorList>
    </citation>
    <scope>NUCLEOTIDE SEQUENCE</scope>
    <source>
        <strain evidence="3">SCSIO 43006</strain>
    </source>
</reference>
<name>A0ABY4VAH3_9GAMM</name>
<feature type="compositionally biased region" description="Polar residues" evidence="1">
    <location>
        <begin position="132"/>
        <end position="143"/>
    </location>
</feature>
<organism evidence="3 4">
    <name type="scientific">Microbulbifer variabilis</name>
    <dbReference type="NCBI Taxonomy" id="266805"/>
    <lineage>
        <taxon>Bacteria</taxon>
        <taxon>Pseudomonadati</taxon>
        <taxon>Pseudomonadota</taxon>
        <taxon>Gammaproteobacteria</taxon>
        <taxon>Cellvibrionales</taxon>
        <taxon>Microbulbiferaceae</taxon>
        <taxon>Microbulbifer</taxon>
    </lineage>
</organism>
<evidence type="ECO:0000256" key="1">
    <source>
        <dbReference type="SAM" id="MobiDB-lite"/>
    </source>
</evidence>
<dbReference type="Proteomes" id="UP001055658">
    <property type="component" value="Chromosome"/>
</dbReference>
<dbReference type="Pfam" id="PF11159">
    <property type="entry name" value="DUF2939"/>
    <property type="match status" value="1"/>
</dbReference>
<dbReference type="EMBL" id="CP092418">
    <property type="protein sequence ID" value="USD21292.1"/>
    <property type="molecule type" value="Genomic_DNA"/>
</dbReference>
<feature type="region of interest" description="Disordered" evidence="1">
    <location>
        <begin position="129"/>
        <end position="152"/>
    </location>
</feature>
<protein>
    <submittedName>
        <fullName evidence="3">DUF2939 domain-containing protein</fullName>
    </submittedName>
</protein>